<proteinExistence type="predicted"/>
<evidence type="ECO:0000313" key="1">
    <source>
        <dbReference type="EMBL" id="EME85049.1"/>
    </source>
</evidence>
<accession>M3A1J0</accession>
<dbReference type="KEGG" id="pfj:MYCFIDRAFT_207471"/>
<dbReference type="Proteomes" id="UP000016932">
    <property type="component" value="Unassembled WGS sequence"/>
</dbReference>
<dbReference type="VEuPathDB" id="FungiDB:MYCFIDRAFT_207471"/>
<reference evidence="1 2" key="1">
    <citation type="journal article" date="2012" name="PLoS Pathog.">
        <title>Diverse lifestyles and strategies of plant pathogenesis encoded in the genomes of eighteen Dothideomycetes fungi.</title>
        <authorList>
            <person name="Ohm R.A."/>
            <person name="Feau N."/>
            <person name="Henrissat B."/>
            <person name="Schoch C.L."/>
            <person name="Horwitz B.A."/>
            <person name="Barry K.W."/>
            <person name="Condon B.J."/>
            <person name="Copeland A.C."/>
            <person name="Dhillon B."/>
            <person name="Glaser F."/>
            <person name="Hesse C.N."/>
            <person name="Kosti I."/>
            <person name="LaButti K."/>
            <person name="Lindquist E.A."/>
            <person name="Lucas S."/>
            <person name="Salamov A.A."/>
            <person name="Bradshaw R.E."/>
            <person name="Ciuffetti L."/>
            <person name="Hamelin R.C."/>
            <person name="Kema G.H.J."/>
            <person name="Lawrence C."/>
            <person name="Scott J.A."/>
            <person name="Spatafora J.W."/>
            <person name="Turgeon B.G."/>
            <person name="de Wit P.J.G.M."/>
            <person name="Zhong S."/>
            <person name="Goodwin S.B."/>
            <person name="Grigoriev I.V."/>
        </authorList>
    </citation>
    <scope>NUCLEOTIDE SEQUENCE [LARGE SCALE GENOMIC DNA]</scope>
    <source>
        <strain evidence="1 2">CIRAD86</strain>
    </source>
</reference>
<organism evidence="1 2">
    <name type="scientific">Pseudocercospora fijiensis (strain CIRAD86)</name>
    <name type="common">Black leaf streak disease fungus</name>
    <name type="synonym">Mycosphaerella fijiensis</name>
    <dbReference type="NCBI Taxonomy" id="383855"/>
    <lineage>
        <taxon>Eukaryota</taxon>
        <taxon>Fungi</taxon>
        <taxon>Dikarya</taxon>
        <taxon>Ascomycota</taxon>
        <taxon>Pezizomycotina</taxon>
        <taxon>Dothideomycetes</taxon>
        <taxon>Dothideomycetidae</taxon>
        <taxon>Mycosphaerellales</taxon>
        <taxon>Mycosphaerellaceae</taxon>
        <taxon>Pseudocercospora</taxon>
    </lineage>
</organism>
<keyword evidence="2" id="KW-1185">Reference proteome</keyword>
<dbReference type="GeneID" id="19336595"/>
<dbReference type="AlphaFoldDB" id="M3A1J0"/>
<gene>
    <name evidence="1" type="ORF">MYCFIDRAFT_207471</name>
</gene>
<dbReference type="RefSeq" id="XP_007925542.1">
    <property type="nucleotide sequence ID" value="XM_007927351.1"/>
</dbReference>
<sequence length="228" mass="25852">MGSNETHSATPVCVPEIHDFGCAVTATIVTGTERSKMGWSKLSSQLFQQITTNEPALPTTSPADCLTQPIENSHPNLFRIFPRSFATPRTCLPPEARQGYHILMLENEDEGWIRKLRLRWVNDLHNEAQVTKMMCSRETLTAASKSRVCQSETSMQAQERTESLTKRLLKGSGIIQEFDGLKREGNRFDTAFSDGCAHSRESQTHDQFYNEHLVERQRFLPNFLECSS</sequence>
<evidence type="ECO:0000313" key="2">
    <source>
        <dbReference type="Proteomes" id="UP000016932"/>
    </source>
</evidence>
<protein>
    <submittedName>
        <fullName evidence="1">Uncharacterized protein</fullName>
    </submittedName>
</protein>
<dbReference type="HOGENOM" id="CLU_1215232_0_0_1"/>
<dbReference type="EMBL" id="KB446557">
    <property type="protein sequence ID" value="EME85049.1"/>
    <property type="molecule type" value="Genomic_DNA"/>
</dbReference>
<name>M3A1J0_PSEFD</name>